<keyword evidence="5" id="KW-1133">Transmembrane helix</keyword>
<reference evidence="7" key="1">
    <citation type="journal article" date="2020" name="Fungal Divers.">
        <title>Resolving the Mortierellaceae phylogeny through synthesis of multi-gene phylogenetics and phylogenomics.</title>
        <authorList>
            <person name="Vandepol N."/>
            <person name="Liber J."/>
            <person name="Desiro A."/>
            <person name="Na H."/>
            <person name="Kennedy M."/>
            <person name="Barry K."/>
            <person name="Grigoriev I.V."/>
            <person name="Miller A.N."/>
            <person name="O'Donnell K."/>
            <person name="Stajich J.E."/>
            <person name="Bonito G."/>
        </authorList>
    </citation>
    <scope>NUCLEOTIDE SEQUENCE</scope>
    <source>
        <strain evidence="7">NRRL 28262</strain>
    </source>
</reference>
<dbReference type="PANTHER" id="PTHR47356:SF2">
    <property type="entry name" value="FAD-BINDING DOMAIN-CONTAINING PROTEIN-RELATED"/>
    <property type="match status" value="1"/>
</dbReference>
<organism evidence="7 8">
    <name type="scientific">Linnemannia exigua</name>
    <dbReference type="NCBI Taxonomy" id="604196"/>
    <lineage>
        <taxon>Eukaryota</taxon>
        <taxon>Fungi</taxon>
        <taxon>Fungi incertae sedis</taxon>
        <taxon>Mucoromycota</taxon>
        <taxon>Mortierellomycotina</taxon>
        <taxon>Mortierellomycetes</taxon>
        <taxon>Mortierellales</taxon>
        <taxon>Mortierellaceae</taxon>
        <taxon>Linnemannia</taxon>
    </lineage>
</organism>
<gene>
    <name evidence="7" type="ORF">BGZ95_002375</name>
</gene>
<feature type="transmembrane region" description="Helical" evidence="5">
    <location>
        <begin position="403"/>
        <end position="423"/>
    </location>
</feature>
<name>A0AAD4DIK9_9FUNG</name>
<dbReference type="GO" id="GO:0071949">
    <property type="term" value="F:FAD binding"/>
    <property type="evidence" value="ECO:0007669"/>
    <property type="project" value="InterPro"/>
</dbReference>
<dbReference type="PANTHER" id="PTHR47356">
    <property type="entry name" value="FAD-DEPENDENT MONOOXYGENASE ASQG-RELATED"/>
    <property type="match status" value="1"/>
</dbReference>
<evidence type="ECO:0000256" key="3">
    <source>
        <dbReference type="ARBA" id="ARBA00022827"/>
    </source>
</evidence>
<dbReference type="InterPro" id="IPR002938">
    <property type="entry name" value="FAD-bd"/>
</dbReference>
<evidence type="ECO:0000313" key="7">
    <source>
        <dbReference type="EMBL" id="KAG0279069.1"/>
    </source>
</evidence>
<evidence type="ECO:0000256" key="1">
    <source>
        <dbReference type="ARBA" id="ARBA00007992"/>
    </source>
</evidence>
<proteinExistence type="inferred from homology"/>
<dbReference type="EMBL" id="JAAAIL010000150">
    <property type="protein sequence ID" value="KAG0279069.1"/>
    <property type="molecule type" value="Genomic_DNA"/>
</dbReference>
<comment type="caution">
    <text evidence="7">The sequence shown here is derived from an EMBL/GenBank/DDBJ whole genome shotgun (WGS) entry which is preliminary data.</text>
</comment>
<dbReference type="PRINTS" id="PR00420">
    <property type="entry name" value="RNGMNOXGNASE"/>
</dbReference>
<feature type="domain" description="FAD-binding" evidence="6">
    <location>
        <begin position="310"/>
        <end position="388"/>
    </location>
</feature>
<keyword evidence="5" id="KW-0472">Membrane</keyword>
<dbReference type="Proteomes" id="UP001194580">
    <property type="component" value="Unassembled WGS sequence"/>
</dbReference>
<dbReference type="InterPro" id="IPR050562">
    <property type="entry name" value="FAD_mOase_fung"/>
</dbReference>
<dbReference type="AlphaFoldDB" id="A0AAD4DIK9"/>
<accession>A0AAD4DIK9</accession>
<dbReference type="SUPFAM" id="SSF51905">
    <property type="entry name" value="FAD/NAD(P)-binding domain"/>
    <property type="match status" value="1"/>
</dbReference>
<dbReference type="GO" id="GO:0004497">
    <property type="term" value="F:monooxygenase activity"/>
    <property type="evidence" value="ECO:0007669"/>
    <property type="project" value="InterPro"/>
</dbReference>
<evidence type="ECO:0000259" key="6">
    <source>
        <dbReference type="Pfam" id="PF01494"/>
    </source>
</evidence>
<evidence type="ECO:0000256" key="2">
    <source>
        <dbReference type="ARBA" id="ARBA00022630"/>
    </source>
</evidence>
<keyword evidence="5" id="KW-0812">Transmembrane</keyword>
<keyword evidence="3" id="KW-0274">FAD</keyword>
<dbReference type="Gene3D" id="3.50.50.60">
    <property type="entry name" value="FAD/NAD(P)-binding domain"/>
    <property type="match status" value="1"/>
</dbReference>
<keyword evidence="2" id="KW-0285">Flavoprotein</keyword>
<feature type="domain" description="FAD-binding" evidence="6">
    <location>
        <begin position="9"/>
        <end position="180"/>
    </location>
</feature>
<keyword evidence="8" id="KW-1185">Reference proteome</keyword>
<protein>
    <recommendedName>
        <fullName evidence="6">FAD-binding domain-containing protein</fullName>
    </recommendedName>
</protein>
<evidence type="ECO:0000256" key="5">
    <source>
        <dbReference type="SAM" id="Phobius"/>
    </source>
</evidence>
<evidence type="ECO:0000256" key="4">
    <source>
        <dbReference type="ARBA" id="ARBA00023002"/>
    </source>
</evidence>
<evidence type="ECO:0000313" key="8">
    <source>
        <dbReference type="Proteomes" id="UP001194580"/>
    </source>
</evidence>
<dbReference type="InterPro" id="IPR036188">
    <property type="entry name" value="FAD/NAD-bd_sf"/>
</dbReference>
<dbReference type="Pfam" id="PF01494">
    <property type="entry name" value="FAD_binding_3"/>
    <property type="match status" value="2"/>
</dbReference>
<sequence length="472" mass="52463">MSTGTDKPTVLIVGAGLGGLMLGALLEKQGVPYTIFERAATVKPLGSAMAIGSALLPAFQQMGIYDDFLAIGKYYSRVSCSKQTGEDIKTTFPLDIMAWKTYSGYDQYIVARPKLYELILKQVPAHKIRLGKKVLNISKKDDKVTVHLADNETFEGDIIVGADGAYSAVRQKMYEQLKEKGVLPKVDQEELPFNSTCLVGQTKVLDPKEFPEITLPFSNFTSIQKQGKPYTWSTLNTAQGTMCWLIVKRLEQTTTKAALEQRSKESNNTEWGGQPVQAMIDETRDLLVLFDDGKVATLGDLYDLTPTNLISKVMIEEKVFTTWHHDRYVLLGDACHKLDIAGGQGAVTAMQDAIALANLIYAMPTTTTKDITDVFEEYKSERYPAVMESYNNSKQLRKLADTGLVASIVSFIVSWMPMWLWNLSLKKGVRFRPQIGYLPALEPRGTFPRVPSPSELKARAVFEKKQQAAASV</sequence>
<comment type="similarity">
    <text evidence="1">Belongs to the paxM FAD-dependent monooxygenase family.</text>
</comment>
<keyword evidence="4" id="KW-0560">Oxidoreductase</keyword>